<keyword evidence="13" id="KW-1185">Reference proteome</keyword>
<comment type="caution">
    <text evidence="12">The sequence shown here is derived from an EMBL/GenBank/DDBJ whole genome shotgun (WGS) entry which is preliminary data.</text>
</comment>
<protein>
    <recommendedName>
        <fullName evidence="11">FAD-binding FR-type domain-containing protein</fullName>
    </recommendedName>
</protein>
<dbReference type="PANTHER" id="PTHR19370">
    <property type="entry name" value="NADH-CYTOCHROME B5 REDUCTASE"/>
    <property type="match status" value="1"/>
</dbReference>
<evidence type="ECO:0000256" key="4">
    <source>
        <dbReference type="ARBA" id="ARBA00022630"/>
    </source>
</evidence>
<dbReference type="GO" id="GO:0016491">
    <property type="term" value="F:oxidoreductase activity"/>
    <property type="evidence" value="ECO:0007669"/>
    <property type="project" value="UniProtKB-KW"/>
</dbReference>
<keyword evidence="10" id="KW-0812">Transmembrane</keyword>
<feature type="binding site" evidence="8">
    <location>
        <position position="143"/>
    </location>
    <ligand>
        <name>FAD</name>
        <dbReference type="ChEBI" id="CHEBI:57692"/>
    </ligand>
</feature>
<comment type="cofactor">
    <cofactor evidence="1 8">
        <name>FAD</name>
        <dbReference type="ChEBI" id="CHEBI:57692"/>
    </cofactor>
</comment>
<keyword evidence="5 8" id="KW-0274">FAD</keyword>
<dbReference type="Gene3D" id="3.40.50.80">
    <property type="entry name" value="Nucleotide-binding domain of ferredoxin-NADP reductase (FNR) module"/>
    <property type="match status" value="1"/>
</dbReference>
<feature type="binding site" evidence="8">
    <location>
        <position position="134"/>
    </location>
    <ligand>
        <name>FAD</name>
        <dbReference type="ChEBI" id="CHEBI:57692"/>
    </ligand>
</feature>
<feature type="binding site" evidence="8">
    <location>
        <position position="144"/>
    </location>
    <ligand>
        <name>FAD</name>
        <dbReference type="ChEBI" id="CHEBI:57692"/>
    </ligand>
</feature>
<reference evidence="12" key="1">
    <citation type="journal article" date="2023" name="Mol. Plant Microbe Interact.">
        <title>Elucidating the Obligate Nature and Biological Capacity of an Invasive Fungal Corn Pathogen.</title>
        <authorList>
            <person name="MacCready J.S."/>
            <person name="Roggenkamp E.M."/>
            <person name="Gdanetz K."/>
            <person name="Chilvers M.I."/>
        </authorList>
    </citation>
    <scope>NUCLEOTIDE SEQUENCE</scope>
    <source>
        <strain evidence="12">PM02</strain>
    </source>
</reference>
<keyword evidence="10" id="KW-1133">Transmembrane helix</keyword>
<evidence type="ECO:0000256" key="3">
    <source>
        <dbReference type="ARBA" id="ARBA00006105"/>
    </source>
</evidence>
<dbReference type="SUPFAM" id="SSF52343">
    <property type="entry name" value="Ferredoxin reductase-like, C-terminal NADP-linked domain"/>
    <property type="match status" value="1"/>
</dbReference>
<dbReference type="Proteomes" id="UP001217918">
    <property type="component" value="Unassembled WGS sequence"/>
</dbReference>
<dbReference type="SUPFAM" id="SSF63380">
    <property type="entry name" value="Riboflavin synthase domain-like"/>
    <property type="match status" value="1"/>
</dbReference>
<proteinExistence type="inferred from homology"/>
<organism evidence="12 13">
    <name type="scientific">Phyllachora maydis</name>
    <dbReference type="NCBI Taxonomy" id="1825666"/>
    <lineage>
        <taxon>Eukaryota</taxon>
        <taxon>Fungi</taxon>
        <taxon>Dikarya</taxon>
        <taxon>Ascomycota</taxon>
        <taxon>Pezizomycotina</taxon>
        <taxon>Sordariomycetes</taxon>
        <taxon>Sordariomycetidae</taxon>
        <taxon>Phyllachorales</taxon>
        <taxon>Phyllachoraceae</taxon>
        <taxon>Phyllachora</taxon>
    </lineage>
</organism>
<dbReference type="Gene3D" id="2.40.30.10">
    <property type="entry name" value="Translation factors"/>
    <property type="match status" value="1"/>
</dbReference>
<evidence type="ECO:0000256" key="10">
    <source>
        <dbReference type="SAM" id="Phobius"/>
    </source>
</evidence>
<dbReference type="InterPro" id="IPR001834">
    <property type="entry name" value="CBR-like"/>
</dbReference>
<keyword evidence="6" id="KW-0560">Oxidoreductase</keyword>
<dbReference type="PANTHER" id="PTHR19370:SF189">
    <property type="entry name" value="CYTOCHROME C MITOCHONDRIAL IMPORT FACTOR CYC2"/>
    <property type="match status" value="1"/>
</dbReference>
<evidence type="ECO:0000313" key="13">
    <source>
        <dbReference type="Proteomes" id="UP001217918"/>
    </source>
</evidence>
<feature type="binding site" evidence="8">
    <location>
        <position position="111"/>
    </location>
    <ligand>
        <name>FAD</name>
        <dbReference type="ChEBI" id="CHEBI:57692"/>
    </ligand>
</feature>
<evidence type="ECO:0000256" key="2">
    <source>
        <dbReference type="ARBA" id="ARBA00004370"/>
    </source>
</evidence>
<keyword evidence="7 10" id="KW-0472">Membrane</keyword>
<dbReference type="InterPro" id="IPR008333">
    <property type="entry name" value="Cbr1-like_FAD-bd_dom"/>
</dbReference>
<evidence type="ECO:0000256" key="1">
    <source>
        <dbReference type="ARBA" id="ARBA00001974"/>
    </source>
</evidence>
<evidence type="ECO:0000256" key="5">
    <source>
        <dbReference type="ARBA" id="ARBA00022827"/>
    </source>
</evidence>
<accession>A0AAD9I2W4</accession>
<feature type="compositionally biased region" description="Basic and acidic residues" evidence="9">
    <location>
        <begin position="337"/>
        <end position="348"/>
    </location>
</feature>
<feature type="compositionally biased region" description="Basic and acidic residues" evidence="9">
    <location>
        <begin position="308"/>
        <end position="321"/>
    </location>
</feature>
<dbReference type="GO" id="GO:0016020">
    <property type="term" value="C:membrane"/>
    <property type="evidence" value="ECO:0007669"/>
    <property type="project" value="UniProtKB-SubCell"/>
</dbReference>
<dbReference type="PRINTS" id="PR00406">
    <property type="entry name" value="CYTB5RDTASE"/>
</dbReference>
<evidence type="ECO:0000256" key="6">
    <source>
        <dbReference type="ARBA" id="ARBA00023002"/>
    </source>
</evidence>
<dbReference type="CDD" id="cd06183">
    <property type="entry name" value="cyt_b5_reduct_like"/>
    <property type="match status" value="1"/>
</dbReference>
<dbReference type="InterPro" id="IPR017938">
    <property type="entry name" value="Riboflavin_synthase-like_b-brl"/>
</dbReference>
<keyword evidence="4 8" id="KW-0285">Flavoprotein</keyword>
<dbReference type="AlphaFoldDB" id="A0AAD9I2W4"/>
<evidence type="ECO:0000256" key="7">
    <source>
        <dbReference type="ARBA" id="ARBA00023136"/>
    </source>
</evidence>
<name>A0AAD9I2W4_9PEZI</name>
<dbReference type="InterPro" id="IPR039261">
    <property type="entry name" value="FNR_nucleotide-bd"/>
</dbReference>
<feature type="domain" description="FAD-binding FR-type" evidence="11">
    <location>
        <begin position="54"/>
        <end position="168"/>
    </location>
</feature>
<evidence type="ECO:0000259" key="11">
    <source>
        <dbReference type="PROSITE" id="PS51384"/>
    </source>
</evidence>
<feature type="binding site" evidence="8">
    <location>
        <position position="113"/>
    </location>
    <ligand>
        <name>FAD</name>
        <dbReference type="ChEBI" id="CHEBI:57692"/>
    </ligand>
</feature>
<dbReference type="GO" id="GO:0005739">
    <property type="term" value="C:mitochondrion"/>
    <property type="evidence" value="ECO:0007669"/>
    <property type="project" value="TreeGrafter"/>
</dbReference>
<comment type="subcellular location">
    <subcellularLocation>
        <location evidence="2">Membrane</location>
    </subcellularLocation>
</comment>
<evidence type="ECO:0000256" key="8">
    <source>
        <dbReference type="PIRSR" id="PIRSR601834-1"/>
    </source>
</evidence>
<dbReference type="PROSITE" id="PS51384">
    <property type="entry name" value="FAD_FR"/>
    <property type="match status" value="1"/>
</dbReference>
<comment type="similarity">
    <text evidence="3">Belongs to the flavoprotein pyridine nucleotide cytochrome reductase family.</text>
</comment>
<dbReference type="InterPro" id="IPR017927">
    <property type="entry name" value="FAD-bd_FR_type"/>
</dbReference>
<gene>
    <name evidence="12" type="ORF">P8C59_004183</name>
</gene>
<feature type="transmembrane region" description="Helical" evidence="10">
    <location>
        <begin position="21"/>
        <end position="42"/>
    </location>
</feature>
<evidence type="ECO:0000313" key="12">
    <source>
        <dbReference type="EMBL" id="KAK2069624.1"/>
    </source>
</evidence>
<evidence type="ECO:0000256" key="9">
    <source>
        <dbReference type="SAM" id="MobiDB-lite"/>
    </source>
</evidence>
<dbReference type="Pfam" id="PF00970">
    <property type="entry name" value="FAD_binding_6"/>
    <property type="match status" value="1"/>
</dbReference>
<feature type="region of interest" description="Disordered" evidence="9">
    <location>
        <begin position="294"/>
        <end position="348"/>
    </location>
</feature>
<dbReference type="EMBL" id="JAQQPM010000003">
    <property type="protein sequence ID" value="KAK2069624.1"/>
    <property type="molecule type" value="Genomic_DNA"/>
</dbReference>
<sequence>MMNLKKHSKLRPRTSPSSRGLLLHFSVGLCATAGLGLLVFFWRAPDPVRSLNDKTFAPYRVVSSEPISPTNFVLTVEPASPSTPVPDALGRAWRHGTFSVEIKQPEIQVAREYTPLPPAPDDPAAGHPRRLRFLVRALAGGEVSTYLGRLRAGDSVELRGPHLGPDVRARLGRHGPPHHVVFVAGGTGIAPALQVAGAVLDGDPAAPAHPAADPAQPRVAVIWANRQRADCAGCEALEAPTSASALGPVMRQLADLKRRHGPRFSVVCTVDEERRFIDATTILEAAGAVVGAQNRRRQQQQQQEQEQEQTRRVDDQDDMCRYHGRTATAWSTGQDPPQRDGGRARDGHGQGCVCADGSGGRNLLLVSGPEGFVAHFAGPKVWAQGRQLQGEVRGVVGELMAKRPDFWADWLVLKL</sequence>